<comment type="caution">
    <text evidence="1">The sequence shown here is derived from an EMBL/GenBank/DDBJ whole genome shotgun (WGS) entry which is preliminary data.</text>
</comment>
<organism evidence="1 2">
    <name type="scientific">Paragonimus heterotremus</name>
    <dbReference type="NCBI Taxonomy" id="100268"/>
    <lineage>
        <taxon>Eukaryota</taxon>
        <taxon>Metazoa</taxon>
        <taxon>Spiralia</taxon>
        <taxon>Lophotrochozoa</taxon>
        <taxon>Platyhelminthes</taxon>
        <taxon>Trematoda</taxon>
        <taxon>Digenea</taxon>
        <taxon>Plagiorchiida</taxon>
        <taxon>Troglotremata</taxon>
        <taxon>Troglotrematidae</taxon>
        <taxon>Paragonimus</taxon>
    </lineage>
</organism>
<evidence type="ECO:0000313" key="1">
    <source>
        <dbReference type="EMBL" id="KAF5398981.1"/>
    </source>
</evidence>
<keyword evidence="2" id="KW-1185">Reference proteome</keyword>
<protein>
    <submittedName>
        <fullName evidence="1">Uncharacterized protein</fullName>
    </submittedName>
</protein>
<dbReference type="Proteomes" id="UP000748531">
    <property type="component" value="Unassembled WGS sequence"/>
</dbReference>
<dbReference type="EMBL" id="LUCH01004465">
    <property type="protein sequence ID" value="KAF5398981.1"/>
    <property type="molecule type" value="Genomic_DNA"/>
</dbReference>
<sequence length="73" mass="8519">MMFCWGTSNYCAVCLQTASCFFLSIGKRENRKQLFMEEQQYLRLLLRDEHSHFSIDQFVAVLFQDVASSNSVV</sequence>
<gene>
    <name evidence="1" type="ORF">PHET_07778</name>
</gene>
<reference evidence="1" key="1">
    <citation type="submission" date="2019-05" db="EMBL/GenBank/DDBJ databases">
        <title>Annotation for the trematode Paragonimus heterotremus.</title>
        <authorList>
            <person name="Choi Y.-J."/>
        </authorList>
    </citation>
    <scope>NUCLEOTIDE SEQUENCE</scope>
    <source>
        <strain evidence="1">LC</strain>
    </source>
</reference>
<evidence type="ECO:0000313" key="2">
    <source>
        <dbReference type="Proteomes" id="UP000748531"/>
    </source>
</evidence>
<dbReference type="AlphaFoldDB" id="A0A8J4SVC5"/>
<name>A0A8J4SVC5_9TREM</name>
<proteinExistence type="predicted"/>
<accession>A0A8J4SVC5</accession>